<gene>
    <name evidence="3" type="ORF">CAPTEDRAFT_66010</name>
</gene>
<dbReference type="PROSITE" id="PS00018">
    <property type="entry name" value="EF_HAND_1"/>
    <property type="match status" value="1"/>
</dbReference>
<dbReference type="EMBL" id="AMQN01012117">
    <property type="status" value="NOT_ANNOTATED_CDS"/>
    <property type="molecule type" value="Genomic_DNA"/>
</dbReference>
<evidence type="ECO:0000259" key="2">
    <source>
        <dbReference type="PROSITE" id="PS50222"/>
    </source>
</evidence>
<dbReference type="STRING" id="283909.R7TLT8"/>
<reference evidence="4" key="3">
    <citation type="submission" date="2015-06" db="UniProtKB">
        <authorList>
            <consortium name="EnsemblMetazoa"/>
        </authorList>
    </citation>
    <scope>IDENTIFICATION</scope>
</reference>
<feature type="non-terminal residue" evidence="3">
    <location>
        <position position="1"/>
    </location>
</feature>
<name>R7TLT8_CAPTE</name>
<dbReference type="EnsemblMetazoa" id="CapteT66010">
    <property type="protein sequence ID" value="CapteP66010"/>
    <property type="gene ID" value="CapteG66010"/>
</dbReference>
<evidence type="ECO:0000313" key="3">
    <source>
        <dbReference type="EMBL" id="ELT94783.1"/>
    </source>
</evidence>
<accession>R7TLT8</accession>
<evidence type="ECO:0000256" key="1">
    <source>
        <dbReference type="ARBA" id="ARBA00022837"/>
    </source>
</evidence>
<keyword evidence="1" id="KW-0106">Calcium</keyword>
<organism evidence="3">
    <name type="scientific">Capitella teleta</name>
    <name type="common">Polychaete worm</name>
    <dbReference type="NCBI Taxonomy" id="283909"/>
    <lineage>
        <taxon>Eukaryota</taxon>
        <taxon>Metazoa</taxon>
        <taxon>Spiralia</taxon>
        <taxon>Lophotrochozoa</taxon>
        <taxon>Annelida</taxon>
        <taxon>Polychaeta</taxon>
        <taxon>Sedentaria</taxon>
        <taxon>Scolecida</taxon>
        <taxon>Capitellidae</taxon>
        <taxon>Capitella</taxon>
    </lineage>
</organism>
<dbReference type="EMBL" id="KB309310">
    <property type="protein sequence ID" value="ELT94783.1"/>
    <property type="molecule type" value="Genomic_DNA"/>
</dbReference>
<dbReference type="HOGENOM" id="CLU_2929333_0_0_1"/>
<dbReference type="Pfam" id="PF13499">
    <property type="entry name" value="EF-hand_7"/>
    <property type="match status" value="1"/>
</dbReference>
<feature type="domain" description="EF-hand" evidence="2">
    <location>
        <begin position="1"/>
        <end position="31"/>
    </location>
</feature>
<evidence type="ECO:0000313" key="5">
    <source>
        <dbReference type="Proteomes" id="UP000014760"/>
    </source>
</evidence>
<reference evidence="3 5" key="2">
    <citation type="journal article" date="2013" name="Nature">
        <title>Insights into bilaterian evolution from three spiralian genomes.</title>
        <authorList>
            <person name="Simakov O."/>
            <person name="Marletaz F."/>
            <person name="Cho S.J."/>
            <person name="Edsinger-Gonzales E."/>
            <person name="Havlak P."/>
            <person name="Hellsten U."/>
            <person name="Kuo D.H."/>
            <person name="Larsson T."/>
            <person name="Lv J."/>
            <person name="Arendt D."/>
            <person name="Savage R."/>
            <person name="Osoegawa K."/>
            <person name="de Jong P."/>
            <person name="Grimwood J."/>
            <person name="Chapman J.A."/>
            <person name="Shapiro H."/>
            <person name="Aerts A."/>
            <person name="Otillar R.P."/>
            <person name="Terry A.Y."/>
            <person name="Boore J.L."/>
            <person name="Grigoriev I.V."/>
            <person name="Lindberg D.R."/>
            <person name="Seaver E.C."/>
            <person name="Weisblat D.A."/>
            <person name="Putnam N.H."/>
            <person name="Rokhsar D.S."/>
        </authorList>
    </citation>
    <scope>NUCLEOTIDE SEQUENCE</scope>
    <source>
        <strain evidence="3 5">I ESC-2004</strain>
    </source>
</reference>
<dbReference type="InterPro" id="IPR002048">
    <property type="entry name" value="EF_hand_dom"/>
</dbReference>
<dbReference type="InterPro" id="IPR011992">
    <property type="entry name" value="EF-hand-dom_pair"/>
</dbReference>
<dbReference type="InterPro" id="IPR018247">
    <property type="entry name" value="EF_Hand_1_Ca_BS"/>
</dbReference>
<proteinExistence type="predicted"/>
<dbReference type="Gene3D" id="1.10.238.10">
    <property type="entry name" value="EF-hand"/>
    <property type="match status" value="1"/>
</dbReference>
<dbReference type="GO" id="GO:0005509">
    <property type="term" value="F:calcium ion binding"/>
    <property type="evidence" value="ECO:0007669"/>
    <property type="project" value="InterPro"/>
</dbReference>
<dbReference type="OrthoDB" id="9989112at2759"/>
<evidence type="ECO:0000313" key="4">
    <source>
        <dbReference type="EnsemblMetazoa" id="CapteP66010"/>
    </source>
</evidence>
<sequence length="61" mass="7251">IEQIFDYCDSDKRGFIGKHDLRKFCSSMSLNEEDFNDIYCDLDRDQDGWISKNDFVNGFED</sequence>
<dbReference type="PROSITE" id="PS50222">
    <property type="entry name" value="EF_HAND_2"/>
    <property type="match status" value="1"/>
</dbReference>
<dbReference type="Proteomes" id="UP000014760">
    <property type="component" value="Unassembled WGS sequence"/>
</dbReference>
<protein>
    <recommendedName>
        <fullName evidence="2">EF-hand domain-containing protein</fullName>
    </recommendedName>
</protein>
<dbReference type="AlphaFoldDB" id="R7TLT8"/>
<reference evidence="5" key="1">
    <citation type="submission" date="2012-12" db="EMBL/GenBank/DDBJ databases">
        <authorList>
            <person name="Hellsten U."/>
            <person name="Grimwood J."/>
            <person name="Chapman J.A."/>
            <person name="Shapiro H."/>
            <person name="Aerts A."/>
            <person name="Otillar R.P."/>
            <person name="Terry A.Y."/>
            <person name="Boore J.L."/>
            <person name="Simakov O."/>
            <person name="Marletaz F."/>
            <person name="Cho S.-J."/>
            <person name="Edsinger-Gonzales E."/>
            <person name="Havlak P."/>
            <person name="Kuo D.-H."/>
            <person name="Larsson T."/>
            <person name="Lv J."/>
            <person name="Arendt D."/>
            <person name="Savage R."/>
            <person name="Osoegawa K."/>
            <person name="de Jong P."/>
            <person name="Lindberg D.R."/>
            <person name="Seaver E.C."/>
            <person name="Weisblat D.A."/>
            <person name="Putnam N.H."/>
            <person name="Grigoriev I.V."/>
            <person name="Rokhsar D.S."/>
        </authorList>
    </citation>
    <scope>NUCLEOTIDE SEQUENCE</scope>
    <source>
        <strain evidence="5">I ESC-2004</strain>
    </source>
</reference>
<feature type="non-terminal residue" evidence="3">
    <location>
        <position position="61"/>
    </location>
</feature>
<dbReference type="SUPFAM" id="SSF47473">
    <property type="entry name" value="EF-hand"/>
    <property type="match status" value="1"/>
</dbReference>
<keyword evidence="5" id="KW-1185">Reference proteome</keyword>